<feature type="transmembrane region" description="Helical" evidence="6">
    <location>
        <begin position="38"/>
        <end position="58"/>
    </location>
</feature>
<protein>
    <submittedName>
        <fullName evidence="9">ABC transporter permease</fullName>
    </submittedName>
</protein>
<evidence type="ECO:0000313" key="10">
    <source>
        <dbReference type="Proteomes" id="UP000525652"/>
    </source>
</evidence>
<keyword evidence="2" id="KW-1003">Cell membrane</keyword>
<evidence type="ECO:0000313" key="9">
    <source>
        <dbReference type="EMBL" id="MBC2602865.1"/>
    </source>
</evidence>
<dbReference type="Proteomes" id="UP000525652">
    <property type="component" value="Unassembled WGS sequence"/>
</dbReference>
<evidence type="ECO:0000256" key="5">
    <source>
        <dbReference type="ARBA" id="ARBA00023136"/>
    </source>
</evidence>
<feature type="transmembrane region" description="Helical" evidence="6">
    <location>
        <begin position="736"/>
        <end position="754"/>
    </location>
</feature>
<accession>A0A7X1B1Q8</accession>
<feature type="transmembrane region" description="Helical" evidence="6">
    <location>
        <begin position="305"/>
        <end position="323"/>
    </location>
</feature>
<feature type="transmembrane region" description="Helical" evidence="6">
    <location>
        <begin position="330"/>
        <end position="353"/>
    </location>
</feature>
<dbReference type="PANTHER" id="PTHR30287">
    <property type="entry name" value="MEMBRANE COMPONENT OF PREDICTED ABC SUPERFAMILY METABOLITE UPTAKE TRANSPORTER"/>
    <property type="match status" value="1"/>
</dbReference>
<reference evidence="9 10" key="1">
    <citation type="submission" date="2020-07" db="EMBL/GenBank/DDBJ databases">
        <authorList>
            <person name="Feng X."/>
        </authorList>
    </citation>
    <scope>NUCLEOTIDE SEQUENCE [LARGE SCALE GENOMIC DNA]</scope>
    <source>
        <strain evidence="9 10">JCM14086</strain>
    </source>
</reference>
<dbReference type="GO" id="GO:0005886">
    <property type="term" value="C:plasma membrane"/>
    <property type="evidence" value="ECO:0007669"/>
    <property type="project" value="UniProtKB-SubCell"/>
</dbReference>
<feature type="domain" description="MacB-like periplasmic core" evidence="8">
    <location>
        <begin position="41"/>
        <end position="244"/>
    </location>
</feature>
<keyword evidence="10" id="KW-1185">Reference proteome</keyword>
<evidence type="ECO:0000259" key="8">
    <source>
        <dbReference type="Pfam" id="PF12704"/>
    </source>
</evidence>
<dbReference type="Pfam" id="PF12704">
    <property type="entry name" value="MacB_PCD"/>
    <property type="match status" value="1"/>
</dbReference>
<dbReference type="Pfam" id="PF02687">
    <property type="entry name" value="FtsX"/>
    <property type="match status" value="2"/>
</dbReference>
<feature type="transmembrane region" description="Helical" evidence="6">
    <location>
        <begin position="818"/>
        <end position="841"/>
    </location>
</feature>
<comment type="caution">
    <text evidence="9">The sequence shown here is derived from an EMBL/GenBank/DDBJ whole genome shotgun (WGS) entry which is preliminary data.</text>
</comment>
<organism evidence="9 10">
    <name type="scientific">Puniceicoccus vermicola</name>
    <dbReference type="NCBI Taxonomy" id="388746"/>
    <lineage>
        <taxon>Bacteria</taxon>
        <taxon>Pseudomonadati</taxon>
        <taxon>Verrucomicrobiota</taxon>
        <taxon>Opitutia</taxon>
        <taxon>Puniceicoccales</taxon>
        <taxon>Puniceicoccaceae</taxon>
        <taxon>Puniceicoccus</taxon>
    </lineage>
</organism>
<feature type="transmembrane region" description="Helical" evidence="6">
    <location>
        <begin position="414"/>
        <end position="433"/>
    </location>
</feature>
<evidence type="ECO:0000259" key="7">
    <source>
        <dbReference type="Pfam" id="PF02687"/>
    </source>
</evidence>
<dbReference type="EMBL" id="JACHVA010000102">
    <property type="protein sequence ID" value="MBC2602865.1"/>
    <property type="molecule type" value="Genomic_DNA"/>
</dbReference>
<dbReference type="AlphaFoldDB" id="A0A7X1B1Q8"/>
<name>A0A7X1B1Q8_9BACT</name>
<keyword evidence="5 6" id="KW-0472">Membrane</keyword>
<feature type="transmembrane region" description="Helical" evidence="6">
    <location>
        <begin position="494"/>
        <end position="513"/>
    </location>
</feature>
<feature type="transmembrane region" description="Helical" evidence="6">
    <location>
        <begin position="273"/>
        <end position="293"/>
    </location>
</feature>
<dbReference type="InterPro" id="IPR025857">
    <property type="entry name" value="MacB_PCD"/>
</dbReference>
<feature type="domain" description="ABC3 transporter permease C-terminal" evidence="7">
    <location>
        <begin position="276"/>
        <end position="395"/>
    </location>
</feature>
<gene>
    <name evidence="9" type="ORF">H5P30_13865</name>
</gene>
<dbReference type="InterPro" id="IPR003838">
    <property type="entry name" value="ABC3_permease_C"/>
</dbReference>
<proteinExistence type="predicted"/>
<keyword evidence="4 6" id="KW-1133">Transmembrane helix</keyword>
<dbReference type="InterPro" id="IPR038766">
    <property type="entry name" value="Membrane_comp_ABC_pdt"/>
</dbReference>
<keyword evidence="3 6" id="KW-0812">Transmembrane</keyword>
<feature type="transmembrane region" description="Helical" evidence="6">
    <location>
        <begin position="365"/>
        <end position="385"/>
    </location>
</feature>
<dbReference type="RefSeq" id="WP_185693531.1">
    <property type="nucleotide sequence ID" value="NZ_JACHVA010000102.1"/>
</dbReference>
<feature type="transmembrane region" description="Helical" evidence="6">
    <location>
        <begin position="788"/>
        <end position="812"/>
    </location>
</feature>
<evidence type="ECO:0000256" key="1">
    <source>
        <dbReference type="ARBA" id="ARBA00004651"/>
    </source>
</evidence>
<feature type="domain" description="ABC3 transporter permease C-terminal" evidence="7">
    <location>
        <begin position="737"/>
        <end position="850"/>
    </location>
</feature>
<sequence length="857" mass="92778">MSASGSSSGLPRNLFRALLHPWVWRVAWRDSRVEARRLLVFASAVITGVAALATIHGLRGSLDTGIERQSRGLLGADIQVSSRGGFSASDQEAIAAMAEEVASEVSFSTMLYWVDQDAGRLVQVRAIQGGYPFYSNIVTDPATSPDERSEGQGIFVEPALLEQFAESVGSQVRLGQAEVPVLGTITEPAPRSGRFAGIAPEVYTSEAVIEASGLLESTSLARYYLYLRLAEDADSMAIQERIRAMNPDESWRIQTPESRKERIGKVLDRFEQFLGLIALAALVLGAIGVAGAVHAQVRRRRDTIAVFRCLGVPTASAFAVFLVQACLIGGVGAILGGLFGALLHAGLILGFGAAFPVDLPTWPRLWTLVNTTFAGFAVCCGFALLPLMGIRDIPPAAALGGGESADRVGKGRRFLRALPIYLFLFAILCLLSLMNSASVGRAVQMTVALLIAFLVLTGLAWVIVRLARKIVRPSWPYEFRQGVANLYRPRNQTLLFLLSLGLGVFLILSVLLARNLLLEQIRISEAETMPNVYLVDVQPDQVDGVREVVESEGLPFLESAPMVTMRLQAVNGEPASQLREEGKLPDWVVRREYRSTYRNTLNETETTLAGTWPVEVGQGPVPVSVEEDMASDMGMQLGDTFTMNIQGVPMEARVAHLRLVDWSRFNLNFFMVFPEGVLEGAPGFHVATTRIPDGASSGGLQRVLAEQFPNVSAIDLTLILEMVREMLGRVSQAVELLAIFTLISGVSILIGALLHGREQRMQESVLLRTLGASSWQVRRILLWEYATLGFLAAIAGALLAVGGNVLLAIYAFEAEAQFFPGFVFAAVFGAIGLSVLAGSLVSRGVCNAPPLEVLRRI</sequence>
<evidence type="ECO:0000256" key="3">
    <source>
        <dbReference type="ARBA" id="ARBA00022692"/>
    </source>
</evidence>
<feature type="transmembrane region" description="Helical" evidence="6">
    <location>
        <begin position="445"/>
        <end position="464"/>
    </location>
</feature>
<comment type="subcellular location">
    <subcellularLocation>
        <location evidence="1">Cell membrane</location>
        <topology evidence="1">Multi-pass membrane protein</topology>
    </subcellularLocation>
</comment>
<evidence type="ECO:0000256" key="2">
    <source>
        <dbReference type="ARBA" id="ARBA00022475"/>
    </source>
</evidence>
<dbReference type="PANTHER" id="PTHR30287:SF1">
    <property type="entry name" value="INNER MEMBRANE PROTEIN"/>
    <property type="match status" value="1"/>
</dbReference>
<evidence type="ECO:0000256" key="6">
    <source>
        <dbReference type="SAM" id="Phobius"/>
    </source>
</evidence>
<evidence type="ECO:0000256" key="4">
    <source>
        <dbReference type="ARBA" id="ARBA00022989"/>
    </source>
</evidence>